<feature type="transmembrane region" description="Helical" evidence="6">
    <location>
        <begin position="438"/>
        <end position="458"/>
    </location>
</feature>
<evidence type="ECO:0000313" key="7">
    <source>
        <dbReference type="EMBL" id="KAK2911994.1"/>
    </source>
</evidence>
<evidence type="ECO:0000256" key="2">
    <source>
        <dbReference type="ARBA" id="ARBA00009565"/>
    </source>
</evidence>
<evidence type="ECO:0000256" key="4">
    <source>
        <dbReference type="ARBA" id="ARBA00022989"/>
    </source>
</evidence>
<dbReference type="GO" id="GO:0016020">
    <property type="term" value="C:membrane"/>
    <property type="evidence" value="ECO:0007669"/>
    <property type="project" value="UniProtKB-SubCell"/>
</dbReference>
<protein>
    <submittedName>
        <fullName evidence="7">Uncharacterized protein</fullName>
    </submittedName>
</protein>
<keyword evidence="3 6" id="KW-0812">Transmembrane</keyword>
<name>A0AA88Q9A1_9TELE</name>
<feature type="transmembrane region" description="Helical" evidence="6">
    <location>
        <begin position="74"/>
        <end position="93"/>
    </location>
</feature>
<dbReference type="EMBL" id="JAUYZG010000003">
    <property type="protein sequence ID" value="KAK2911994.1"/>
    <property type="molecule type" value="Genomic_DNA"/>
</dbReference>
<evidence type="ECO:0000256" key="3">
    <source>
        <dbReference type="ARBA" id="ARBA00022692"/>
    </source>
</evidence>
<evidence type="ECO:0000313" key="8">
    <source>
        <dbReference type="Proteomes" id="UP001187343"/>
    </source>
</evidence>
<dbReference type="InterPro" id="IPR007237">
    <property type="entry name" value="CD20-like"/>
</dbReference>
<organism evidence="7 8">
    <name type="scientific">Cirrhinus molitorella</name>
    <name type="common">mud carp</name>
    <dbReference type="NCBI Taxonomy" id="172907"/>
    <lineage>
        <taxon>Eukaryota</taxon>
        <taxon>Metazoa</taxon>
        <taxon>Chordata</taxon>
        <taxon>Craniata</taxon>
        <taxon>Vertebrata</taxon>
        <taxon>Euteleostomi</taxon>
        <taxon>Actinopterygii</taxon>
        <taxon>Neopterygii</taxon>
        <taxon>Teleostei</taxon>
        <taxon>Ostariophysi</taxon>
        <taxon>Cypriniformes</taxon>
        <taxon>Cyprinidae</taxon>
        <taxon>Labeoninae</taxon>
        <taxon>Labeonini</taxon>
        <taxon>Cirrhinus</taxon>
    </lineage>
</organism>
<dbReference type="AlphaFoldDB" id="A0AA88Q9A1"/>
<feature type="transmembrane region" description="Helical" evidence="6">
    <location>
        <begin position="310"/>
        <end position="333"/>
    </location>
</feature>
<dbReference type="Pfam" id="PF04103">
    <property type="entry name" value="CD20"/>
    <property type="match status" value="3"/>
</dbReference>
<keyword evidence="5 6" id="KW-0472">Membrane</keyword>
<feature type="transmembrane region" description="Helical" evidence="6">
    <location>
        <begin position="345"/>
        <end position="367"/>
    </location>
</feature>
<proteinExistence type="inferred from homology"/>
<dbReference type="InterPro" id="IPR030417">
    <property type="entry name" value="MS4A"/>
</dbReference>
<feature type="transmembrane region" description="Helical" evidence="6">
    <location>
        <begin position="161"/>
        <end position="183"/>
    </location>
</feature>
<dbReference type="PANTHER" id="PTHR23320:SF128">
    <property type="entry name" value="MEMBRANE-SPANNING 4-DOMAINS SUBFAMILY A MEMBER 4A"/>
    <property type="match status" value="1"/>
</dbReference>
<dbReference type="Proteomes" id="UP001187343">
    <property type="component" value="Unassembled WGS sequence"/>
</dbReference>
<keyword evidence="8" id="KW-1185">Reference proteome</keyword>
<comment type="caution">
    <text evidence="7">The sequence shown here is derived from an EMBL/GenBank/DDBJ whole genome shotgun (WGS) entry which is preliminary data.</text>
</comment>
<reference evidence="7" key="1">
    <citation type="submission" date="2023-08" db="EMBL/GenBank/DDBJ databases">
        <title>Chromosome-level Genome Assembly of mud carp (Cirrhinus molitorella).</title>
        <authorList>
            <person name="Liu H."/>
        </authorList>
    </citation>
    <scope>NUCLEOTIDE SEQUENCE</scope>
    <source>
        <strain evidence="7">Prfri</strain>
        <tissue evidence="7">Muscle</tissue>
    </source>
</reference>
<comment type="similarity">
    <text evidence="2">Belongs to the MS4A family.</text>
</comment>
<gene>
    <name evidence="7" type="ORF">Q8A67_004127</name>
</gene>
<evidence type="ECO:0000256" key="6">
    <source>
        <dbReference type="SAM" id="Phobius"/>
    </source>
</evidence>
<evidence type="ECO:0000256" key="5">
    <source>
        <dbReference type="ARBA" id="ARBA00023136"/>
    </source>
</evidence>
<keyword evidence="4 6" id="KW-1133">Transmembrane helix</keyword>
<feature type="transmembrane region" description="Helical" evidence="6">
    <location>
        <begin position="234"/>
        <end position="255"/>
    </location>
</feature>
<feature type="transmembrane region" description="Helical" evidence="6">
    <location>
        <begin position="379"/>
        <end position="400"/>
    </location>
</feature>
<comment type="subcellular location">
    <subcellularLocation>
        <location evidence="1">Membrane</location>
        <topology evidence="1">Multi-pass membrane protein</topology>
    </subcellularLocation>
</comment>
<dbReference type="PANTHER" id="PTHR23320">
    <property type="entry name" value="MEMBRANE-SPANNING 4-DOMAINS SUBFAMILY A MS4A -RELATED"/>
    <property type="match status" value="1"/>
</dbReference>
<feature type="transmembrane region" description="Helical" evidence="6">
    <location>
        <begin position="275"/>
        <end position="298"/>
    </location>
</feature>
<sequence length="475" mass="51235">MSSDKATVVIQVNPQVSQGTVICDDGQQAGGAYHNTALKGFFKAQPKALGYISAGSLSVAAQNKLHSCVVKASLAMNLISVITAAIAITLMGIEMHLISMPYHRCYYGYNNRMDQELCSRFKKYEMGITGVMLVFSILQFIVSICISGFACKATCNTDSTVVNVALNQTVQILIGVMGFLFGIAHTTNIYKYPYSAFSAISGITYWGSLIYISTGCLSVAAQKKLRLSVMKASFGMNVISAITAAFAIILMSVDIKLLLERYKRHTYQVLNNFDLGITGALLVLSILQFIVAVHITGFACKATCNKNSTVVNVALNQAVQIMIGVTVFLFGIIRTSDVYNFPAVALFSGITYWGSLVNISAGSLTVAAQNKLNPCVVKASLVMNVLSSITAGLAILLMGMEFGLGAETTKYQSCSYGYARTEDRICSFFEGYNLRTPGILLLLTIPQFIISIVISAFVRKATTSTYSTVINVALN</sequence>
<accession>A0AA88Q9A1</accession>
<feature type="transmembrane region" description="Helical" evidence="6">
    <location>
        <begin position="203"/>
        <end position="222"/>
    </location>
</feature>
<evidence type="ECO:0000256" key="1">
    <source>
        <dbReference type="ARBA" id="ARBA00004141"/>
    </source>
</evidence>
<feature type="transmembrane region" description="Helical" evidence="6">
    <location>
        <begin position="126"/>
        <end position="149"/>
    </location>
</feature>